<dbReference type="PANTHER" id="PTHR48090:SF7">
    <property type="entry name" value="RFBJ PROTEIN"/>
    <property type="match status" value="1"/>
</dbReference>
<dbReference type="Pfam" id="PF00535">
    <property type="entry name" value="Glycos_transf_2"/>
    <property type="match status" value="1"/>
</dbReference>
<dbReference type="InterPro" id="IPR050256">
    <property type="entry name" value="Glycosyltransferase_2"/>
</dbReference>
<gene>
    <name evidence="2" type="ORF">A3A70_02535</name>
</gene>
<dbReference type="InterPro" id="IPR029044">
    <property type="entry name" value="Nucleotide-diphossugar_trans"/>
</dbReference>
<dbReference type="GO" id="GO:0016740">
    <property type="term" value="F:transferase activity"/>
    <property type="evidence" value="ECO:0007669"/>
    <property type="project" value="UniProtKB-KW"/>
</dbReference>
<evidence type="ECO:0000313" key="2">
    <source>
        <dbReference type="EMBL" id="OGC59300.1"/>
    </source>
</evidence>
<keyword evidence="2" id="KW-0808">Transferase</keyword>
<organism evidence="2 3">
    <name type="scientific">candidate division WWE3 bacterium RIFCSPLOWO2_01_FULL_42_11</name>
    <dbReference type="NCBI Taxonomy" id="1802627"/>
    <lineage>
        <taxon>Bacteria</taxon>
        <taxon>Katanobacteria</taxon>
    </lineage>
</organism>
<sequence length="235" mass="26898">MKLSVVIPVYNEEKTLNTILARVLAVKLNKEIIIVDDASTDGTGRVLAEISRLYADVKIIRHEINQGKGAALRTGFHEATGDYVIVQDADLEYDPQEYQRLIEALSPKFPVVYGSRFTHKQKRDLYKSGNMHLMHLIGNKFLTKLTNLLYGSNLTDMETCYKLIPRELLQAIPIESDRFNFEPEITAKLLRKGIKIKEVPISYTGRDVREGKNISWRDGLPAILALIKFRIRREK</sequence>
<dbReference type="InterPro" id="IPR001173">
    <property type="entry name" value="Glyco_trans_2-like"/>
</dbReference>
<accession>A0A1F4VQJ1</accession>
<evidence type="ECO:0000259" key="1">
    <source>
        <dbReference type="Pfam" id="PF00535"/>
    </source>
</evidence>
<dbReference type="Gene3D" id="3.90.550.10">
    <property type="entry name" value="Spore Coat Polysaccharide Biosynthesis Protein SpsA, Chain A"/>
    <property type="match status" value="1"/>
</dbReference>
<dbReference type="STRING" id="1802627.A3A70_02535"/>
<reference evidence="2 3" key="1">
    <citation type="journal article" date="2016" name="Nat. Commun.">
        <title>Thousands of microbial genomes shed light on interconnected biogeochemical processes in an aquifer system.</title>
        <authorList>
            <person name="Anantharaman K."/>
            <person name="Brown C.T."/>
            <person name="Hug L.A."/>
            <person name="Sharon I."/>
            <person name="Castelle C.J."/>
            <person name="Probst A.J."/>
            <person name="Thomas B.C."/>
            <person name="Singh A."/>
            <person name="Wilkins M.J."/>
            <person name="Karaoz U."/>
            <person name="Brodie E.L."/>
            <person name="Williams K.H."/>
            <person name="Hubbard S.S."/>
            <person name="Banfield J.F."/>
        </authorList>
    </citation>
    <scope>NUCLEOTIDE SEQUENCE [LARGE SCALE GENOMIC DNA]</scope>
</reference>
<comment type="caution">
    <text evidence="2">The sequence shown here is derived from an EMBL/GenBank/DDBJ whole genome shotgun (WGS) entry which is preliminary data.</text>
</comment>
<dbReference type="Proteomes" id="UP000178964">
    <property type="component" value="Unassembled WGS sequence"/>
</dbReference>
<feature type="domain" description="Glycosyltransferase 2-like" evidence="1">
    <location>
        <begin position="4"/>
        <end position="170"/>
    </location>
</feature>
<dbReference type="AlphaFoldDB" id="A0A1F4VQJ1"/>
<dbReference type="EMBL" id="MEVK01000018">
    <property type="protein sequence ID" value="OGC59300.1"/>
    <property type="molecule type" value="Genomic_DNA"/>
</dbReference>
<dbReference type="PANTHER" id="PTHR48090">
    <property type="entry name" value="UNDECAPRENYL-PHOSPHATE 4-DEOXY-4-FORMAMIDO-L-ARABINOSE TRANSFERASE-RELATED"/>
    <property type="match status" value="1"/>
</dbReference>
<proteinExistence type="predicted"/>
<protein>
    <submittedName>
        <fullName evidence="2">Glycosyl transferase</fullName>
    </submittedName>
</protein>
<evidence type="ECO:0000313" key="3">
    <source>
        <dbReference type="Proteomes" id="UP000178964"/>
    </source>
</evidence>
<name>A0A1F4VQJ1_UNCKA</name>
<dbReference type="SUPFAM" id="SSF53448">
    <property type="entry name" value="Nucleotide-diphospho-sugar transferases"/>
    <property type="match status" value="1"/>
</dbReference>
<dbReference type="CDD" id="cd04179">
    <property type="entry name" value="DPM_DPG-synthase_like"/>
    <property type="match status" value="1"/>
</dbReference>